<protein>
    <submittedName>
        <fullName evidence="2">Uncharacterized protein</fullName>
    </submittedName>
</protein>
<evidence type="ECO:0000313" key="2">
    <source>
        <dbReference type="EMBL" id="KAF9476662.1"/>
    </source>
</evidence>
<feature type="transmembrane region" description="Helical" evidence="1">
    <location>
        <begin position="384"/>
        <end position="401"/>
    </location>
</feature>
<dbReference type="EMBL" id="MU155286">
    <property type="protein sequence ID" value="KAF9476662.1"/>
    <property type="molecule type" value="Genomic_DNA"/>
</dbReference>
<keyword evidence="1" id="KW-0812">Transmembrane</keyword>
<sequence>MTRLSWPTPAPLTDMAHKLVRRGGIASVVESLHGELYNSNLYQKLASIPPPLPAIATRLLMHVNSEIVDIRDQTLNLLEFVIIGDGGLGRGQGFFSATKFAVTKFSKDIANEEFRNHVAEYYAPRLVGWYLQYKATTDAIREPIDDFKRSRSILDRTPKEAARINQAERMNAPPPNRRSQTSGTIFHFYSSFERGRYGPTVNEPDFITVMNSDDSRGIQLSKLRKALGVESVAVITDRPFRQVFEPANEDWLSPLALLDLTKQNTLPLRVFENRVTHATKVKRVIREPVFLVMTFIISLLRLMIGFPEDTAYIQLLYGSLYANAFHAVGFCTSRVNWAIRTTVKYSAAFCVVVCMVIFVIASAFVRNSARAARAVVTSLDVKGYLILFGVIWFGLAEYFSMAH</sequence>
<accession>A0A9P6CRW9</accession>
<evidence type="ECO:0000256" key="1">
    <source>
        <dbReference type="SAM" id="Phobius"/>
    </source>
</evidence>
<feature type="transmembrane region" description="Helical" evidence="1">
    <location>
        <begin position="312"/>
        <end position="333"/>
    </location>
</feature>
<dbReference type="OrthoDB" id="3067335at2759"/>
<gene>
    <name evidence="2" type="ORF">BDN70DRAFT_157028</name>
</gene>
<feature type="transmembrane region" description="Helical" evidence="1">
    <location>
        <begin position="289"/>
        <end position="306"/>
    </location>
</feature>
<keyword evidence="1" id="KW-0472">Membrane</keyword>
<proteinExistence type="predicted"/>
<feature type="transmembrane region" description="Helical" evidence="1">
    <location>
        <begin position="345"/>
        <end position="364"/>
    </location>
</feature>
<evidence type="ECO:0000313" key="3">
    <source>
        <dbReference type="Proteomes" id="UP000807469"/>
    </source>
</evidence>
<keyword evidence="3" id="KW-1185">Reference proteome</keyword>
<dbReference type="Proteomes" id="UP000807469">
    <property type="component" value="Unassembled WGS sequence"/>
</dbReference>
<name>A0A9P6CRW9_9AGAR</name>
<organism evidence="2 3">
    <name type="scientific">Pholiota conissans</name>
    <dbReference type="NCBI Taxonomy" id="109636"/>
    <lineage>
        <taxon>Eukaryota</taxon>
        <taxon>Fungi</taxon>
        <taxon>Dikarya</taxon>
        <taxon>Basidiomycota</taxon>
        <taxon>Agaricomycotina</taxon>
        <taxon>Agaricomycetes</taxon>
        <taxon>Agaricomycetidae</taxon>
        <taxon>Agaricales</taxon>
        <taxon>Agaricineae</taxon>
        <taxon>Strophariaceae</taxon>
        <taxon>Pholiota</taxon>
    </lineage>
</organism>
<keyword evidence="1" id="KW-1133">Transmembrane helix</keyword>
<reference evidence="2" key="1">
    <citation type="submission" date="2020-11" db="EMBL/GenBank/DDBJ databases">
        <authorList>
            <consortium name="DOE Joint Genome Institute"/>
            <person name="Ahrendt S."/>
            <person name="Riley R."/>
            <person name="Andreopoulos W."/>
            <person name="Labutti K."/>
            <person name="Pangilinan J."/>
            <person name="Ruiz-Duenas F.J."/>
            <person name="Barrasa J.M."/>
            <person name="Sanchez-Garcia M."/>
            <person name="Camarero S."/>
            <person name="Miyauchi S."/>
            <person name="Serrano A."/>
            <person name="Linde D."/>
            <person name="Babiker R."/>
            <person name="Drula E."/>
            <person name="Ayuso-Fernandez I."/>
            <person name="Pacheco R."/>
            <person name="Padilla G."/>
            <person name="Ferreira P."/>
            <person name="Barriuso J."/>
            <person name="Kellner H."/>
            <person name="Castanera R."/>
            <person name="Alfaro M."/>
            <person name="Ramirez L."/>
            <person name="Pisabarro A.G."/>
            <person name="Kuo A."/>
            <person name="Tritt A."/>
            <person name="Lipzen A."/>
            <person name="He G."/>
            <person name="Yan M."/>
            <person name="Ng V."/>
            <person name="Cullen D."/>
            <person name="Martin F."/>
            <person name="Rosso M.-N."/>
            <person name="Henrissat B."/>
            <person name="Hibbett D."/>
            <person name="Martinez A.T."/>
            <person name="Grigoriev I.V."/>
        </authorList>
    </citation>
    <scope>NUCLEOTIDE SEQUENCE</scope>
    <source>
        <strain evidence="2">CIRM-BRFM 674</strain>
    </source>
</reference>
<comment type="caution">
    <text evidence="2">The sequence shown here is derived from an EMBL/GenBank/DDBJ whole genome shotgun (WGS) entry which is preliminary data.</text>
</comment>
<dbReference type="AlphaFoldDB" id="A0A9P6CRW9"/>